<keyword evidence="4" id="KW-0238">DNA-binding</keyword>
<dbReference type="Gene3D" id="1.10.8.60">
    <property type="match status" value="1"/>
</dbReference>
<dbReference type="InterPro" id="IPR025943">
    <property type="entry name" value="Sigma_54_int_dom_ATP-bd_2"/>
</dbReference>
<keyword evidence="3" id="KW-0805">Transcription regulation</keyword>
<dbReference type="PANTHER" id="PTHR32071:SF74">
    <property type="entry name" value="TRANSCRIPTIONAL ACTIVATOR ROCR"/>
    <property type="match status" value="1"/>
</dbReference>
<keyword evidence="8" id="KW-1185">Reference proteome</keyword>
<dbReference type="InterPro" id="IPR058031">
    <property type="entry name" value="AAA_lid_NorR"/>
</dbReference>
<dbReference type="EMBL" id="JAGSOJ010000002">
    <property type="protein sequence ID" value="MCM1990056.1"/>
    <property type="molecule type" value="Genomic_DNA"/>
</dbReference>
<evidence type="ECO:0000256" key="4">
    <source>
        <dbReference type="ARBA" id="ARBA00023125"/>
    </source>
</evidence>
<dbReference type="Pfam" id="PF00158">
    <property type="entry name" value="Sigma54_activat"/>
    <property type="match status" value="1"/>
</dbReference>
<dbReference type="FunFam" id="3.40.50.300:FF:000006">
    <property type="entry name" value="DNA-binding transcriptional regulator NtrC"/>
    <property type="match status" value="1"/>
</dbReference>
<dbReference type="Pfam" id="PF02954">
    <property type="entry name" value="HTH_8"/>
    <property type="match status" value="1"/>
</dbReference>
<dbReference type="SMART" id="SM00382">
    <property type="entry name" value="AAA"/>
    <property type="match status" value="1"/>
</dbReference>
<keyword evidence="1" id="KW-0547">Nucleotide-binding</keyword>
<dbReference type="InterPro" id="IPR025662">
    <property type="entry name" value="Sigma_54_int_dom_ATP-bd_1"/>
</dbReference>
<dbReference type="InterPro" id="IPR002197">
    <property type="entry name" value="HTH_Fis"/>
</dbReference>
<dbReference type="PRINTS" id="PR01590">
    <property type="entry name" value="HTHFIS"/>
</dbReference>
<dbReference type="InterPro" id="IPR027417">
    <property type="entry name" value="P-loop_NTPase"/>
</dbReference>
<feature type="domain" description="Sigma-54 factor interaction" evidence="6">
    <location>
        <begin position="22"/>
        <end position="250"/>
    </location>
</feature>
<evidence type="ECO:0000256" key="5">
    <source>
        <dbReference type="ARBA" id="ARBA00023163"/>
    </source>
</evidence>
<dbReference type="SUPFAM" id="SSF52540">
    <property type="entry name" value="P-loop containing nucleoside triphosphate hydrolases"/>
    <property type="match status" value="1"/>
</dbReference>
<dbReference type="CDD" id="cd00009">
    <property type="entry name" value="AAA"/>
    <property type="match status" value="1"/>
</dbReference>
<sequence length="321" mass="36820">MSGFNLNISNTKRKELYDFEDIITSNKLMLKAKKKAYEASKRESDVLIYGETGTGKELIVQAIHRNSKRASEPFIAQNCAAIPKGLFESTLFGTEKGSYTDSEKRKGIFELANGGTVYLDELNSMPMELQGKLLRVLQERKLRRVGGIKEINIDVRIISSINEDFESVLKNKKIRSDLFFRLNIISIELPALRERKEDIPILTRAFIDEFNKKFGTEISGVSHDCMKCLLSYEWPGNIRELRNLIEGVFNNKSSSSIEYQDIKDKIRANNSIAQYDFKKRVQRFEKSLVEEALVLNDNNISKAAQMLNIPRQTLQSKMKKM</sequence>
<evidence type="ECO:0000256" key="3">
    <source>
        <dbReference type="ARBA" id="ARBA00023015"/>
    </source>
</evidence>
<reference evidence="7" key="2">
    <citation type="submission" date="2021-04" db="EMBL/GenBank/DDBJ databases">
        <authorList>
            <person name="Dong X."/>
        </authorList>
    </citation>
    <scope>NUCLEOTIDE SEQUENCE</scope>
    <source>
        <strain evidence="7">ZWT</strain>
    </source>
</reference>
<organism evidence="7 8">
    <name type="scientific">Oceanirhabdus seepicola</name>
    <dbReference type="NCBI Taxonomy" id="2828781"/>
    <lineage>
        <taxon>Bacteria</taxon>
        <taxon>Bacillati</taxon>
        <taxon>Bacillota</taxon>
        <taxon>Clostridia</taxon>
        <taxon>Eubacteriales</taxon>
        <taxon>Clostridiaceae</taxon>
        <taxon>Oceanirhabdus</taxon>
    </lineage>
</organism>
<name>A0A9J6P3G1_9CLOT</name>
<dbReference type="AlphaFoldDB" id="A0A9J6P3G1"/>
<dbReference type="PROSITE" id="PS00676">
    <property type="entry name" value="SIGMA54_INTERACT_2"/>
    <property type="match status" value="1"/>
</dbReference>
<dbReference type="PROSITE" id="PS00688">
    <property type="entry name" value="SIGMA54_INTERACT_3"/>
    <property type="match status" value="1"/>
</dbReference>
<evidence type="ECO:0000256" key="1">
    <source>
        <dbReference type="ARBA" id="ARBA00022741"/>
    </source>
</evidence>
<dbReference type="InterPro" id="IPR025944">
    <property type="entry name" value="Sigma_54_int_dom_CS"/>
</dbReference>
<proteinExistence type="predicted"/>
<dbReference type="PROSITE" id="PS00675">
    <property type="entry name" value="SIGMA54_INTERACT_1"/>
    <property type="match status" value="1"/>
</dbReference>
<dbReference type="Proteomes" id="UP001056429">
    <property type="component" value="Unassembled WGS sequence"/>
</dbReference>
<dbReference type="SUPFAM" id="SSF46689">
    <property type="entry name" value="Homeodomain-like"/>
    <property type="match status" value="1"/>
</dbReference>
<evidence type="ECO:0000256" key="2">
    <source>
        <dbReference type="ARBA" id="ARBA00022840"/>
    </source>
</evidence>
<dbReference type="InterPro" id="IPR009057">
    <property type="entry name" value="Homeodomain-like_sf"/>
</dbReference>
<dbReference type="Gene3D" id="3.40.50.300">
    <property type="entry name" value="P-loop containing nucleotide triphosphate hydrolases"/>
    <property type="match status" value="1"/>
</dbReference>
<dbReference type="GO" id="GO:0043565">
    <property type="term" value="F:sequence-specific DNA binding"/>
    <property type="evidence" value="ECO:0007669"/>
    <property type="project" value="InterPro"/>
</dbReference>
<dbReference type="Gene3D" id="1.10.10.60">
    <property type="entry name" value="Homeodomain-like"/>
    <property type="match status" value="1"/>
</dbReference>
<evidence type="ECO:0000259" key="6">
    <source>
        <dbReference type="PROSITE" id="PS50045"/>
    </source>
</evidence>
<gene>
    <name evidence="7" type="ORF">KDK92_09900</name>
</gene>
<reference evidence="7" key="1">
    <citation type="journal article" date="2021" name="mSystems">
        <title>Bacteria and Archaea Synergistically Convert Glycine Betaine to Biogenic Methane in the Formosa Cold Seep of the South China Sea.</title>
        <authorList>
            <person name="Li L."/>
            <person name="Zhang W."/>
            <person name="Zhang S."/>
            <person name="Song L."/>
            <person name="Sun Q."/>
            <person name="Zhang H."/>
            <person name="Xiang H."/>
            <person name="Dong X."/>
        </authorList>
    </citation>
    <scope>NUCLEOTIDE SEQUENCE</scope>
    <source>
        <strain evidence="7">ZWT</strain>
    </source>
</reference>
<evidence type="ECO:0000313" key="7">
    <source>
        <dbReference type="EMBL" id="MCM1990056.1"/>
    </source>
</evidence>
<dbReference type="InterPro" id="IPR003593">
    <property type="entry name" value="AAA+_ATPase"/>
</dbReference>
<dbReference type="PANTHER" id="PTHR32071">
    <property type="entry name" value="TRANSCRIPTIONAL REGULATORY PROTEIN"/>
    <property type="match status" value="1"/>
</dbReference>
<dbReference type="GO" id="GO:0005524">
    <property type="term" value="F:ATP binding"/>
    <property type="evidence" value="ECO:0007669"/>
    <property type="project" value="UniProtKB-KW"/>
</dbReference>
<dbReference type="PROSITE" id="PS50045">
    <property type="entry name" value="SIGMA54_INTERACT_4"/>
    <property type="match status" value="1"/>
</dbReference>
<dbReference type="InterPro" id="IPR002078">
    <property type="entry name" value="Sigma_54_int"/>
</dbReference>
<keyword evidence="2" id="KW-0067">ATP-binding</keyword>
<protein>
    <submittedName>
        <fullName evidence="7">Sigma 54-interacting transcriptional regulator</fullName>
    </submittedName>
</protein>
<dbReference type="GO" id="GO:0006355">
    <property type="term" value="P:regulation of DNA-templated transcription"/>
    <property type="evidence" value="ECO:0007669"/>
    <property type="project" value="InterPro"/>
</dbReference>
<comment type="caution">
    <text evidence="7">The sequence shown here is derived from an EMBL/GenBank/DDBJ whole genome shotgun (WGS) entry which is preliminary data.</text>
</comment>
<dbReference type="Pfam" id="PF25601">
    <property type="entry name" value="AAA_lid_14"/>
    <property type="match status" value="1"/>
</dbReference>
<accession>A0A9J6P3G1</accession>
<evidence type="ECO:0000313" key="8">
    <source>
        <dbReference type="Proteomes" id="UP001056429"/>
    </source>
</evidence>
<keyword evidence="5" id="KW-0804">Transcription</keyword>